<feature type="transmembrane region" description="Helical" evidence="1">
    <location>
        <begin position="58"/>
        <end position="77"/>
    </location>
</feature>
<dbReference type="RefSeq" id="WP_037300049.1">
    <property type="nucleotide sequence ID" value="NZ_ATAX01000028.1"/>
</dbReference>
<keyword evidence="3" id="KW-1185">Reference proteome</keyword>
<keyword evidence="1" id="KW-1133">Transmembrane helix</keyword>
<evidence type="ECO:0000256" key="1">
    <source>
        <dbReference type="SAM" id="Phobius"/>
    </source>
</evidence>
<dbReference type="EMBL" id="ATAX01000028">
    <property type="protein sequence ID" value="EWM52918.1"/>
    <property type="molecule type" value="Genomic_DNA"/>
</dbReference>
<dbReference type="PATRIC" id="fig|1341157.4.peg.2396"/>
<organism evidence="2 3">
    <name type="scientific">Ruminococcus flavefaciens 007c</name>
    <dbReference type="NCBI Taxonomy" id="1341157"/>
    <lineage>
        <taxon>Bacteria</taxon>
        <taxon>Bacillati</taxon>
        <taxon>Bacillota</taxon>
        <taxon>Clostridia</taxon>
        <taxon>Eubacteriales</taxon>
        <taxon>Oscillospiraceae</taxon>
        <taxon>Ruminococcus</taxon>
    </lineage>
</organism>
<dbReference type="Proteomes" id="UP000019365">
    <property type="component" value="Unassembled WGS sequence"/>
</dbReference>
<protein>
    <submittedName>
        <fullName evidence="2">Uncharacterized protein</fullName>
    </submittedName>
</protein>
<evidence type="ECO:0000313" key="2">
    <source>
        <dbReference type="EMBL" id="EWM52918.1"/>
    </source>
</evidence>
<sequence length="180" mass="19826">MSRKNQEKPPRRNSAFWAVLKIITLLLCLWYSCAMPVLSGAGLIRNRLSYGEEITKTGIFLIAAAAMMTAGTILCFFRRSLCDILSAVFSGTGFILCMTMLKKLTDHADSFGWTDKYTLHPISGMYTGRILPCALPAVLTVIIAAVHFMSYEAMEQRRLKKAAAEAEKNAPAPSVTDDVP</sequence>
<dbReference type="PROSITE" id="PS51257">
    <property type="entry name" value="PROKAR_LIPOPROTEIN"/>
    <property type="match status" value="1"/>
</dbReference>
<feature type="transmembrane region" description="Helical" evidence="1">
    <location>
        <begin position="129"/>
        <end position="151"/>
    </location>
</feature>
<evidence type="ECO:0000313" key="3">
    <source>
        <dbReference type="Proteomes" id="UP000019365"/>
    </source>
</evidence>
<accession>W7UG33</accession>
<keyword evidence="1" id="KW-0472">Membrane</keyword>
<feature type="transmembrane region" description="Helical" evidence="1">
    <location>
        <begin position="15"/>
        <end position="38"/>
    </location>
</feature>
<feature type="transmembrane region" description="Helical" evidence="1">
    <location>
        <begin position="84"/>
        <end position="101"/>
    </location>
</feature>
<name>W7UG33_RUMFL</name>
<proteinExistence type="predicted"/>
<dbReference type="OrthoDB" id="1821654at2"/>
<gene>
    <name evidence="2" type="ORF">RF007C_14995</name>
</gene>
<keyword evidence="1" id="KW-0812">Transmembrane</keyword>
<dbReference type="AlphaFoldDB" id="W7UG33"/>
<reference evidence="2 3" key="1">
    <citation type="journal article" date="2014" name="PLoS ONE">
        <title>Rumen cellulosomics: divergent fiber-degrading strategies revealed by comparative genome-wide analysis of six ruminococcal strains.</title>
        <authorList>
            <person name="Dassa B."/>
            <person name="Borovok I."/>
            <person name="Ruimy-Israeli V."/>
            <person name="Lamed R."/>
            <person name="Flint H.J."/>
            <person name="Duncan S.H."/>
            <person name="Henrissat B."/>
            <person name="Coutinho P."/>
            <person name="Morrison M."/>
            <person name="Mosoni P."/>
            <person name="Yeoman C.J."/>
            <person name="White B.A."/>
            <person name="Bayer E.A."/>
        </authorList>
    </citation>
    <scope>NUCLEOTIDE SEQUENCE [LARGE SCALE GENOMIC DNA]</scope>
    <source>
        <strain evidence="2 3">007c</strain>
    </source>
</reference>
<comment type="caution">
    <text evidence="2">The sequence shown here is derived from an EMBL/GenBank/DDBJ whole genome shotgun (WGS) entry which is preliminary data.</text>
</comment>